<feature type="transmembrane region" description="Helical" evidence="1">
    <location>
        <begin position="87"/>
        <end position="107"/>
    </location>
</feature>
<dbReference type="GeneID" id="95581232"/>
<dbReference type="EMBL" id="NGKB01000003">
    <property type="protein sequence ID" value="RSU16268.1"/>
    <property type="molecule type" value="Genomic_DNA"/>
</dbReference>
<evidence type="ECO:0000313" key="2">
    <source>
        <dbReference type="EMBL" id="RSU16268.1"/>
    </source>
</evidence>
<protein>
    <recommendedName>
        <fullName evidence="4">DUF2975 domain-containing protein</fullName>
    </recommendedName>
</protein>
<dbReference type="InterPro" id="IPR021354">
    <property type="entry name" value="DUF2975"/>
</dbReference>
<dbReference type="Proteomes" id="UP000288028">
    <property type="component" value="Unassembled WGS sequence"/>
</dbReference>
<accession>A0A430B7N1</accession>
<keyword evidence="1" id="KW-0812">Transmembrane</keyword>
<dbReference type="RefSeq" id="WP_126792508.1">
    <property type="nucleotide sequence ID" value="NZ_CP060720.1"/>
</dbReference>
<dbReference type="OrthoDB" id="2200031at2"/>
<proteinExistence type="predicted"/>
<reference evidence="2 3" key="1">
    <citation type="submission" date="2017-05" db="EMBL/GenBank/DDBJ databases">
        <title>Vagococcus spp. assemblies.</title>
        <authorList>
            <person name="Gulvik C.A."/>
        </authorList>
    </citation>
    <scope>NUCLEOTIDE SEQUENCE [LARGE SCALE GENOMIC DNA]</scope>
    <source>
        <strain evidence="2 3">SS1714</strain>
    </source>
</reference>
<sequence>MSVTKLNNLFKVILIILGFSGITLLIVVAPLIVDNLPDNVSSRLIQLLLWLTAIPVFAILINLWQISSDFFKNNVFKEKNHLRLIRVAYSGMIESLLYGIAIIFGFFKFQDNYPYFFICLFFFFLGIMLAVISTLLAYVFKLGNQLKDENDLTI</sequence>
<keyword evidence="1" id="KW-0472">Membrane</keyword>
<evidence type="ECO:0008006" key="4">
    <source>
        <dbReference type="Google" id="ProtNLM"/>
    </source>
</evidence>
<keyword evidence="1" id="KW-1133">Transmembrane helix</keyword>
<feature type="transmembrane region" description="Helical" evidence="1">
    <location>
        <begin position="113"/>
        <end position="140"/>
    </location>
</feature>
<name>A0A430B7N1_9ENTE</name>
<organism evidence="2 3">
    <name type="scientific">Vagococcus carniphilus</name>
    <dbReference type="NCBI Taxonomy" id="218144"/>
    <lineage>
        <taxon>Bacteria</taxon>
        <taxon>Bacillati</taxon>
        <taxon>Bacillota</taxon>
        <taxon>Bacilli</taxon>
        <taxon>Lactobacillales</taxon>
        <taxon>Enterococcaceae</taxon>
        <taxon>Vagococcus</taxon>
    </lineage>
</organism>
<gene>
    <name evidence="2" type="ORF">CBF28_04840</name>
</gene>
<feature type="transmembrane region" description="Helical" evidence="1">
    <location>
        <begin position="44"/>
        <end position="66"/>
    </location>
</feature>
<evidence type="ECO:0000313" key="3">
    <source>
        <dbReference type="Proteomes" id="UP000288028"/>
    </source>
</evidence>
<evidence type="ECO:0000256" key="1">
    <source>
        <dbReference type="SAM" id="Phobius"/>
    </source>
</evidence>
<dbReference type="AlphaFoldDB" id="A0A430B7N1"/>
<dbReference type="Pfam" id="PF11188">
    <property type="entry name" value="DUF2975"/>
    <property type="match status" value="1"/>
</dbReference>
<comment type="caution">
    <text evidence="2">The sequence shown here is derived from an EMBL/GenBank/DDBJ whole genome shotgun (WGS) entry which is preliminary data.</text>
</comment>
<feature type="transmembrane region" description="Helical" evidence="1">
    <location>
        <begin position="12"/>
        <end position="32"/>
    </location>
</feature>
<keyword evidence="3" id="KW-1185">Reference proteome</keyword>